<dbReference type="AlphaFoldDB" id="A2SDS7"/>
<evidence type="ECO:0000256" key="5">
    <source>
        <dbReference type="PIRSR" id="PIRSR000005-2"/>
    </source>
</evidence>
<name>A2SDS7_METPP</name>
<dbReference type="PIRSF" id="PIRSF000005">
    <property type="entry name" value="Cytochrome_c4"/>
    <property type="match status" value="1"/>
</dbReference>
<dbReference type="eggNOG" id="COG2863">
    <property type="taxonomic scope" value="Bacteria"/>
</dbReference>
<evidence type="ECO:0000256" key="3">
    <source>
        <dbReference type="ARBA" id="ARBA00023004"/>
    </source>
</evidence>
<organism evidence="9 10">
    <name type="scientific">Methylibium petroleiphilum (strain ATCC BAA-1232 / LMG 22953 / PM1)</name>
    <dbReference type="NCBI Taxonomy" id="420662"/>
    <lineage>
        <taxon>Bacteria</taxon>
        <taxon>Pseudomonadati</taxon>
        <taxon>Pseudomonadota</taxon>
        <taxon>Betaproteobacteria</taxon>
        <taxon>Burkholderiales</taxon>
        <taxon>Sphaerotilaceae</taxon>
        <taxon>Methylibium</taxon>
    </lineage>
</organism>
<gene>
    <name evidence="9" type="ordered locus">Mpe_A0754</name>
</gene>
<evidence type="ECO:0000313" key="9">
    <source>
        <dbReference type="EMBL" id="ABM93716.1"/>
    </source>
</evidence>
<feature type="binding site" description="covalent" evidence="4">
    <location>
        <position position="147"/>
    </location>
    <ligand>
        <name>heme c</name>
        <dbReference type="ChEBI" id="CHEBI:61717"/>
        <label>2</label>
    </ligand>
</feature>
<feature type="chain" id="PRO_5002645743" evidence="7">
    <location>
        <begin position="25"/>
        <end position="240"/>
    </location>
</feature>
<evidence type="ECO:0000313" key="10">
    <source>
        <dbReference type="Proteomes" id="UP000000366"/>
    </source>
</evidence>
<keyword evidence="10" id="KW-1185">Reference proteome</keyword>
<feature type="binding site" description="axial binding residue" evidence="5">
    <location>
        <position position="89"/>
    </location>
    <ligand>
        <name>heme c</name>
        <dbReference type="ChEBI" id="CHEBI:61717"/>
        <label>1</label>
    </ligand>
    <ligandPart>
        <name>Fe</name>
        <dbReference type="ChEBI" id="CHEBI:18248"/>
    </ligandPart>
</feature>
<sequence>MNGRWRHALAALLVGLGLASAAAAQGTPAPHWPPEDTLAQRVLACTTCHGKEGQATNFGYFPRIAGKPAGYLHHQLLAFRDGRRHYPLMSALVETLSDDYLREMAEYFAALDLPYPPPQTRDAPAALLERGRVLVREGDAARQLPACTQCHGEAMLGVQPAIPGLLGLPRDYLNSQLGQWRSGQRHALAPDCMADIARQLAPEDIAALSAWLSSQPVPAGGKPAAALPAKLPRPCSGVSP</sequence>
<dbReference type="SUPFAM" id="SSF46626">
    <property type="entry name" value="Cytochrome c"/>
    <property type="match status" value="2"/>
</dbReference>
<dbReference type="RefSeq" id="WP_011828354.1">
    <property type="nucleotide sequence ID" value="NC_008825.1"/>
</dbReference>
<feature type="domain" description="Cytochrome c" evidence="8">
    <location>
        <begin position="126"/>
        <end position="216"/>
    </location>
</feature>
<evidence type="ECO:0000256" key="2">
    <source>
        <dbReference type="ARBA" id="ARBA00022723"/>
    </source>
</evidence>
<dbReference type="PROSITE" id="PS51007">
    <property type="entry name" value="CYTC"/>
    <property type="match status" value="1"/>
</dbReference>
<evidence type="ECO:0000256" key="1">
    <source>
        <dbReference type="ARBA" id="ARBA00022617"/>
    </source>
</evidence>
<feature type="signal peptide" evidence="7">
    <location>
        <begin position="1"/>
        <end position="24"/>
    </location>
</feature>
<feature type="binding site" description="axial binding residue" evidence="5">
    <location>
        <position position="193"/>
    </location>
    <ligand>
        <name>heme c</name>
        <dbReference type="ChEBI" id="CHEBI:61717"/>
        <label>2</label>
    </ligand>
    <ligandPart>
        <name>Fe</name>
        <dbReference type="ChEBI" id="CHEBI:18248"/>
    </ligandPart>
</feature>
<accession>A2SDS7</accession>
<dbReference type="KEGG" id="mpt:Mpe_A0754"/>
<feature type="binding site" description="covalent" evidence="4">
    <location>
        <position position="45"/>
    </location>
    <ligand>
        <name>heme c</name>
        <dbReference type="ChEBI" id="CHEBI:61717"/>
        <label>1</label>
    </ligand>
</feature>
<evidence type="ECO:0000259" key="8">
    <source>
        <dbReference type="PROSITE" id="PS51007"/>
    </source>
</evidence>
<feature type="binding site" description="covalent" evidence="4">
    <location>
        <position position="150"/>
    </location>
    <ligand>
        <name>heme c</name>
        <dbReference type="ChEBI" id="CHEBI:61717"/>
        <label>2</label>
    </ligand>
</feature>
<comment type="PTM">
    <text evidence="4">Binds 2 heme c groups covalently per subunit.</text>
</comment>
<dbReference type="Proteomes" id="UP000000366">
    <property type="component" value="Chromosome"/>
</dbReference>
<keyword evidence="1 4" id="KW-0349">Heme</keyword>
<dbReference type="HOGENOM" id="CLU_076280_0_0_4"/>
<keyword evidence="3 5" id="KW-0408">Iron</keyword>
<feature type="region of interest" description="Disordered" evidence="6">
    <location>
        <begin position="216"/>
        <end position="240"/>
    </location>
</feature>
<evidence type="ECO:0000256" key="6">
    <source>
        <dbReference type="SAM" id="MobiDB-lite"/>
    </source>
</evidence>
<dbReference type="GO" id="GO:0042597">
    <property type="term" value="C:periplasmic space"/>
    <property type="evidence" value="ECO:0007669"/>
    <property type="project" value="InterPro"/>
</dbReference>
<dbReference type="PANTHER" id="PTHR33751:SF11">
    <property type="entry name" value="BLL4483 PROTEIN"/>
    <property type="match status" value="1"/>
</dbReference>
<dbReference type="Gene3D" id="1.10.760.10">
    <property type="entry name" value="Cytochrome c-like domain"/>
    <property type="match status" value="2"/>
</dbReference>
<feature type="binding site" description="axial binding residue" evidence="5">
    <location>
        <position position="151"/>
    </location>
    <ligand>
        <name>heme c</name>
        <dbReference type="ChEBI" id="CHEBI:61717"/>
        <label>2</label>
    </ligand>
    <ligandPart>
        <name>Fe</name>
        <dbReference type="ChEBI" id="CHEBI:18248"/>
    </ligandPart>
</feature>
<dbReference type="GO" id="GO:0009055">
    <property type="term" value="F:electron transfer activity"/>
    <property type="evidence" value="ECO:0007669"/>
    <property type="project" value="InterPro"/>
</dbReference>
<feature type="binding site" description="covalent" evidence="4">
    <location>
        <position position="48"/>
    </location>
    <ligand>
        <name>heme c</name>
        <dbReference type="ChEBI" id="CHEBI:61717"/>
        <label>1</label>
    </ligand>
</feature>
<dbReference type="PANTHER" id="PTHR33751">
    <property type="entry name" value="CBB3-TYPE CYTOCHROME C OXIDASE SUBUNIT FIXP"/>
    <property type="match status" value="1"/>
</dbReference>
<dbReference type="InterPro" id="IPR036909">
    <property type="entry name" value="Cyt_c-like_dom_sf"/>
</dbReference>
<dbReference type="InterPro" id="IPR024167">
    <property type="entry name" value="Cytochrome_c4-like"/>
</dbReference>
<dbReference type="EMBL" id="CP000555">
    <property type="protein sequence ID" value="ABM93716.1"/>
    <property type="molecule type" value="Genomic_DNA"/>
</dbReference>
<protein>
    <submittedName>
        <fullName evidence="9">Putative cytochrome c</fullName>
    </submittedName>
</protein>
<dbReference type="InterPro" id="IPR009056">
    <property type="entry name" value="Cyt_c-like_dom"/>
</dbReference>
<feature type="compositionally biased region" description="Low complexity" evidence="6">
    <location>
        <begin position="218"/>
        <end position="232"/>
    </location>
</feature>
<keyword evidence="2 5" id="KW-0479">Metal-binding</keyword>
<dbReference type="InterPro" id="IPR050597">
    <property type="entry name" value="Cytochrome_c_Oxidase_Subunit"/>
</dbReference>
<reference evidence="9 10" key="1">
    <citation type="journal article" date="2007" name="J. Bacteriol.">
        <title>Whole-genome analysis of the methyl tert-butyl ether-degrading beta-proteobacterium Methylibium petroleiphilum PM1.</title>
        <authorList>
            <person name="Kane S.R."/>
            <person name="Chakicherla A.Y."/>
            <person name="Chain P.S.G."/>
            <person name="Schmidt R."/>
            <person name="Shin M.W."/>
            <person name="Legler T.C."/>
            <person name="Scow K.M."/>
            <person name="Larimer F.W."/>
            <person name="Lucas S.M."/>
            <person name="Richardson P.M."/>
            <person name="Hristova K.R."/>
        </authorList>
    </citation>
    <scope>NUCLEOTIDE SEQUENCE [LARGE SCALE GENOMIC DNA]</scope>
    <source>
        <strain evidence="10">ATCC BAA-1232 / LMG 22953 / PM1</strain>
    </source>
</reference>
<proteinExistence type="predicted"/>
<dbReference type="STRING" id="420662.Mpe_A0754"/>
<evidence type="ECO:0000256" key="7">
    <source>
        <dbReference type="SAM" id="SignalP"/>
    </source>
</evidence>
<evidence type="ECO:0000256" key="4">
    <source>
        <dbReference type="PIRSR" id="PIRSR000005-1"/>
    </source>
</evidence>
<dbReference type="GO" id="GO:0005506">
    <property type="term" value="F:iron ion binding"/>
    <property type="evidence" value="ECO:0007669"/>
    <property type="project" value="InterPro"/>
</dbReference>
<dbReference type="GO" id="GO:0020037">
    <property type="term" value="F:heme binding"/>
    <property type="evidence" value="ECO:0007669"/>
    <property type="project" value="InterPro"/>
</dbReference>
<feature type="binding site" description="axial binding residue" evidence="5">
    <location>
        <position position="49"/>
    </location>
    <ligand>
        <name>heme c</name>
        <dbReference type="ChEBI" id="CHEBI:61717"/>
        <label>1</label>
    </ligand>
    <ligandPart>
        <name>Fe</name>
        <dbReference type="ChEBI" id="CHEBI:18248"/>
    </ligandPart>
</feature>
<keyword evidence="7" id="KW-0732">Signal</keyword>